<sequence length="185" mass="21029">MKTYEKSVYVAMAADLLHAGHINVLKIARQKADELQARVVVGLLTDSAIAEVDETAFLDYNQRKEVLENLKLIDEIIPQETFSYIYNLNTIKPILVIHGDDWQSGYLRHYRNEVIEVLHTLYPQQHTGMDSHPNLLEIPYSHNINALGIKKALHSLGISTNARQSRLRKLLTLTPPPRIAVLLES</sequence>
<dbReference type="Pfam" id="PF01467">
    <property type="entry name" value="CTP_transf_like"/>
    <property type="match status" value="1"/>
</dbReference>
<dbReference type="eggNOG" id="COG0615">
    <property type="taxonomic scope" value="Bacteria"/>
</dbReference>
<dbReference type="SUPFAM" id="SSF52374">
    <property type="entry name" value="Nucleotidylyl transferase"/>
    <property type="match status" value="1"/>
</dbReference>
<accession>C3XF34</accession>
<reference evidence="4 5" key="1">
    <citation type="journal article" date="2014" name="Genome Announc.">
        <title>Draft genome sequences of six enterohepatic helicobacter species isolated from humans and one from rhesus macaques.</title>
        <authorList>
            <person name="Shen Z."/>
            <person name="Sheh A."/>
            <person name="Young S.K."/>
            <person name="Abouelliel A."/>
            <person name="Ward D.V."/>
            <person name="Earl A.M."/>
            <person name="Fox J.G."/>
        </authorList>
    </citation>
    <scope>NUCLEOTIDE SEQUENCE [LARGE SCALE GENOMIC DNA]</scope>
    <source>
        <strain evidence="4 5">ATCC 43879</strain>
    </source>
</reference>
<dbReference type="NCBIfam" id="TIGR00125">
    <property type="entry name" value="cyt_tran_rel"/>
    <property type="match status" value="1"/>
</dbReference>
<evidence type="ECO:0000256" key="1">
    <source>
        <dbReference type="ARBA" id="ARBA00022679"/>
    </source>
</evidence>
<evidence type="ECO:0000256" key="2">
    <source>
        <dbReference type="ARBA" id="ARBA00022695"/>
    </source>
</evidence>
<dbReference type="GO" id="GO:0016779">
    <property type="term" value="F:nucleotidyltransferase activity"/>
    <property type="evidence" value="ECO:0007669"/>
    <property type="project" value="UniProtKB-KW"/>
</dbReference>
<keyword evidence="2" id="KW-0548">Nucleotidyltransferase</keyword>
<proteinExistence type="predicted"/>
<evidence type="ECO:0000313" key="4">
    <source>
        <dbReference type="EMBL" id="EEO23623.1"/>
    </source>
</evidence>
<comment type="caution">
    <text evidence="4">The sequence shown here is derived from an EMBL/GenBank/DDBJ whole genome shotgun (WGS) entry which is preliminary data.</text>
</comment>
<dbReference type="InterPro" id="IPR004821">
    <property type="entry name" value="Cyt_trans-like"/>
</dbReference>
<dbReference type="Proteomes" id="UP000005085">
    <property type="component" value="Unassembled WGS sequence"/>
</dbReference>
<keyword evidence="1" id="KW-0808">Transferase</keyword>
<name>C3XF34_9HELI</name>
<dbReference type="EMBL" id="ACDN02000052">
    <property type="protein sequence ID" value="EEO23623.1"/>
    <property type="molecule type" value="Genomic_DNA"/>
</dbReference>
<dbReference type="RefSeq" id="WP_005217687.1">
    <property type="nucleotide sequence ID" value="NZ_KI392040.1"/>
</dbReference>
<evidence type="ECO:0000259" key="3">
    <source>
        <dbReference type="Pfam" id="PF01467"/>
    </source>
</evidence>
<dbReference type="InterPro" id="IPR050385">
    <property type="entry name" value="Archaeal_FAD_synthase"/>
</dbReference>
<organism evidence="4 5">
    <name type="scientific">Helicobacter bilis ATCC 43879</name>
    <dbReference type="NCBI Taxonomy" id="613026"/>
    <lineage>
        <taxon>Bacteria</taxon>
        <taxon>Pseudomonadati</taxon>
        <taxon>Campylobacterota</taxon>
        <taxon>Epsilonproteobacteria</taxon>
        <taxon>Campylobacterales</taxon>
        <taxon>Helicobacteraceae</taxon>
        <taxon>Helicobacter</taxon>
    </lineage>
</organism>
<dbReference type="InterPro" id="IPR014729">
    <property type="entry name" value="Rossmann-like_a/b/a_fold"/>
</dbReference>
<gene>
    <name evidence="4" type="ORF">HRAG_00680</name>
</gene>
<dbReference type="AlphaFoldDB" id="C3XF34"/>
<keyword evidence="5" id="KW-1185">Reference proteome</keyword>
<dbReference type="Gene3D" id="3.40.50.620">
    <property type="entry name" value="HUPs"/>
    <property type="match status" value="1"/>
</dbReference>
<dbReference type="HOGENOM" id="CLU_1459409_0_0_7"/>
<dbReference type="PANTHER" id="PTHR43793:SF1">
    <property type="entry name" value="FAD SYNTHASE"/>
    <property type="match status" value="1"/>
</dbReference>
<evidence type="ECO:0000313" key="5">
    <source>
        <dbReference type="Proteomes" id="UP000005085"/>
    </source>
</evidence>
<dbReference type="PANTHER" id="PTHR43793">
    <property type="entry name" value="FAD SYNTHASE"/>
    <property type="match status" value="1"/>
</dbReference>
<protein>
    <recommendedName>
        <fullName evidence="3">Cytidyltransferase-like domain-containing protein</fullName>
    </recommendedName>
</protein>
<feature type="domain" description="Cytidyltransferase-like" evidence="3">
    <location>
        <begin position="15"/>
        <end position="106"/>
    </location>
</feature>